<dbReference type="Pfam" id="PF00149">
    <property type="entry name" value="Metallophos"/>
    <property type="match status" value="1"/>
</dbReference>
<dbReference type="GO" id="GO:0008758">
    <property type="term" value="F:UDP-2,3-diacylglucosamine hydrolase activity"/>
    <property type="evidence" value="ECO:0007669"/>
    <property type="project" value="TreeGrafter"/>
</dbReference>
<dbReference type="InterPro" id="IPR004843">
    <property type="entry name" value="Calcineurin-like_PHP"/>
</dbReference>
<dbReference type="PANTHER" id="PTHR31302">
    <property type="entry name" value="TRANSMEMBRANE PROTEIN WITH METALLOPHOSPHOESTERASE DOMAIN-RELATED"/>
    <property type="match status" value="1"/>
</dbReference>
<dbReference type="HOGENOM" id="CLU_025443_4_0_11"/>
<feature type="domain" description="Calcineurin-like phosphoesterase" evidence="2">
    <location>
        <begin position="75"/>
        <end position="258"/>
    </location>
</feature>
<dbReference type="EMBL" id="CP000431">
    <property type="protein sequence ID" value="ABG96103.1"/>
    <property type="molecule type" value="Genomic_DNA"/>
</dbReference>
<organism evidence="3 4">
    <name type="scientific">Rhodococcus jostii (strain RHA1)</name>
    <dbReference type="NCBI Taxonomy" id="101510"/>
    <lineage>
        <taxon>Bacteria</taxon>
        <taxon>Bacillati</taxon>
        <taxon>Actinomycetota</taxon>
        <taxon>Actinomycetes</taxon>
        <taxon>Mycobacteriales</taxon>
        <taxon>Nocardiaceae</taxon>
        <taxon>Rhodococcus</taxon>
    </lineage>
</organism>
<feature type="region of interest" description="Disordered" evidence="1">
    <location>
        <begin position="327"/>
        <end position="346"/>
    </location>
</feature>
<dbReference type="SUPFAM" id="SSF56300">
    <property type="entry name" value="Metallo-dependent phosphatases"/>
    <property type="match status" value="1"/>
</dbReference>
<dbReference type="InterPro" id="IPR029052">
    <property type="entry name" value="Metallo-depent_PP-like"/>
</dbReference>
<dbReference type="GO" id="GO:0009245">
    <property type="term" value="P:lipid A biosynthetic process"/>
    <property type="evidence" value="ECO:0007669"/>
    <property type="project" value="TreeGrafter"/>
</dbReference>
<proteinExistence type="predicted"/>
<dbReference type="Proteomes" id="UP000008710">
    <property type="component" value="Chromosome"/>
</dbReference>
<name>Q0S8N3_RHOJR</name>
<accession>Q0S8N3</accession>
<dbReference type="KEGG" id="rha:RHA1_ro04313"/>
<dbReference type="PANTHER" id="PTHR31302:SF20">
    <property type="entry name" value="CONSERVED PROTEIN"/>
    <property type="match status" value="1"/>
</dbReference>
<dbReference type="AlphaFoldDB" id="Q0S8N3"/>
<dbReference type="InterPro" id="IPR051158">
    <property type="entry name" value="Metallophosphoesterase_sf"/>
</dbReference>
<dbReference type="eggNOG" id="COG1408">
    <property type="taxonomic scope" value="Bacteria"/>
</dbReference>
<dbReference type="GO" id="GO:0016020">
    <property type="term" value="C:membrane"/>
    <property type="evidence" value="ECO:0007669"/>
    <property type="project" value="GOC"/>
</dbReference>
<evidence type="ECO:0000313" key="3">
    <source>
        <dbReference type="EMBL" id="ABG96103.1"/>
    </source>
</evidence>
<evidence type="ECO:0000259" key="2">
    <source>
        <dbReference type="Pfam" id="PF00149"/>
    </source>
</evidence>
<gene>
    <name evidence="3" type="ordered locus">RHA1_ro04313</name>
</gene>
<protein>
    <recommendedName>
        <fullName evidence="2">Calcineurin-like phosphoesterase domain-containing protein</fullName>
    </recommendedName>
</protein>
<evidence type="ECO:0000256" key="1">
    <source>
        <dbReference type="SAM" id="MobiDB-lite"/>
    </source>
</evidence>
<dbReference type="Gene3D" id="3.60.21.10">
    <property type="match status" value="1"/>
</dbReference>
<reference evidence="4" key="1">
    <citation type="journal article" date="2006" name="Proc. Natl. Acad. Sci. U.S.A.">
        <title>The complete genome of Rhodococcus sp. RHA1 provides insights into a catabolic powerhouse.</title>
        <authorList>
            <person name="McLeod M.P."/>
            <person name="Warren R.L."/>
            <person name="Hsiao W.W.L."/>
            <person name="Araki N."/>
            <person name="Myhre M."/>
            <person name="Fernandes C."/>
            <person name="Miyazawa D."/>
            <person name="Wong W."/>
            <person name="Lillquist A.L."/>
            <person name="Wang D."/>
            <person name="Dosanjh M."/>
            <person name="Hara H."/>
            <person name="Petrescu A."/>
            <person name="Morin R.D."/>
            <person name="Yang G."/>
            <person name="Stott J.M."/>
            <person name="Schein J.E."/>
            <person name="Shin H."/>
            <person name="Smailus D."/>
            <person name="Siddiqui A.S."/>
            <person name="Marra M.A."/>
            <person name="Jones S.J.M."/>
            <person name="Holt R."/>
            <person name="Brinkman F.S.L."/>
            <person name="Miyauchi K."/>
            <person name="Fukuda M."/>
            <person name="Davies J.E."/>
            <person name="Mohn W.W."/>
            <person name="Eltis L.D."/>
        </authorList>
    </citation>
    <scope>NUCLEOTIDE SEQUENCE [LARGE SCALE GENOMIC DNA]</scope>
    <source>
        <strain evidence="4">RHA1</strain>
    </source>
</reference>
<sequence>MGETLRAPIRPLHLDCAHQYPGRVSDEFRANLTRAALGTAGAAALGIGYASLIERNAFALREVTMPVLEPGSSTLRVLHISDLHMMPGQRLKQNWLRELDNLDPDLVVNTGDNLSHQRAVPAVVQALGNLLARPGLFVFGSNDYFAPKPKNPLKYFRKDHKRVLGEPLPWGDLRAAFTERGWFDVTHVRRDLEVSGVRIASAGVDDPHLKRDRYDTIAGPPNPLADLRLGITHSPEPRVLDRFADDGYDLVLAGHTHGGQLCLPFYGALVTNCDIDRSRVKGPSKWGAHTRLHVSAGIGTSPWAPARFCCRPEATLLTLVPAQRGGADADAARGRTESSESTVIRN</sequence>
<evidence type="ECO:0000313" key="4">
    <source>
        <dbReference type="Proteomes" id="UP000008710"/>
    </source>
</evidence>